<evidence type="ECO:0008006" key="3">
    <source>
        <dbReference type="Google" id="ProtNLM"/>
    </source>
</evidence>
<name>A0A4Y4CVL1_ZOORA</name>
<dbReference type="NCBIfam" id="TIGR02683">
    <property type="entry name" value="upstrm_HI1419"/>
    <property type="match status" value="1"/>
</dbReference>
<dbReference type="RefSeq" id="WP_246093445.1">
    <property type="nucleotide sequence ID" value="NZ_BJNV01000021.1"/>
</dbReference>
<protein>
    <recommendedName>
        <fullName evidence="3">Addiction module antitoxin RelB</fullName>
    </recommendedName>
</protein>
<sequence length="105" mass="11912">MDYTQLMLGIVQSTTFSRWLAKLKDRAVIMRINARIRRVAETGNFGDAKPVRDGVNEIRIDYGPGYRLYYLQQGPIIVVLLAGGDKSTQDADINRALEIAKEWKP</sequence>
<keyword evidence="2" id="KW-1185">Reference proteome</keyword>
<dbReference type="Proteomes" id="UP000318422">
    <property type="component" value="Unassembled WGS sequence"/>
</dbReference>
<dbReference type="PIRSF" id="PIRSF028744">
    <property type="entry name" value="Addict_mod_HI1419"/>
    <property type="match status" value="1"/>
</dbReference>
<proteinExistence type="predicted"/>
<dbReference type="EMBL" id="BJNV01000021">
    <property type="protein sequence ID" value="GEC95514.1"/>
    <property type="molecule type" value="Genomic_DNA"/>
</dbReference>
<dbReference type="PANTHER" id="PTHR41791">
    <property type="entry name" value="SSL7039 PROTEIN"/>
    <property type="match status" value="1"/>
</dbReference>
<evidence type="ECO:0000313" key="1">
    <source>
        <dbReference type="EMBL" id="GEC95514.1"/>
    </source>
</evidence>
<comment type="caution">
    <text evidence="1">The sequence shown here is derived from an EMBL/GenBank/DDBJ whole genome shotgun (WGS) entry which is preliminary data.</text>
</comment>
<evidence type="ECO:0000313" key="2">
    <source>
        <dbReference type="Proteomes" id="UP000318422"/>
    </source>
</evidence>
<dbReference type="PANTHER" id="PTHR41791:SF1">
    <property type="entry name" value="SSL7039 PROTEIN"/>
    <property type="match status" value="1"/>
</dbReference>
<reference evidence="1 2" key="1">
    <citation type="submission" date="2019-06" db="EMBL/GenBank/DDBJ databases">
        <title>Whole genome shotgun sequence of Zoogloea ramigera NBRC 15342.</title>
        <authorList>
            <person name="Hosoyama A."/>
            <person name="Uohara A."/>
            <person name="Ohji S."/>
            <person name="Ichikawa N."/>
        </authorList>
    </citation>
    <scope>NUCLEOTIDE SEQUENCE [LARGE SCALE GENOMIC DNA]</scope>
    <source>
        <strain evidence="1 2">NBRC 15342</strain>
    </source>
</reference>
<gene>
    <name evidence="1" type="ORF">ZRA01_15870</name>
</gene>
<accession>A0A4Y4CVL1</accession>
<dbReference type="InterPro" id="IPR014056">
    <property type="entry name" value="TypeIITA-like_toxin_pred"/>
</dbReference>
<dbReference type="AlphaFoldDB" id="A0A4Y4CVL1"/>
<organism evidence="1 2">
    <name type="scientific">Zoogloea ramigera</name>
    <dbReference type="NCBI Taxonomy" id="350"/>
    <lineage>
        <taxon>Bacteria</taxon>
        <taxon>Pseudomonadati</taxon>
        <taxon>Pseudomonadota</taxon>
        <taxon>Betaproteobacteria</taxon>
        <taxon>Rhodocyclales</taxon>
        <taxon>Zoogloeaceae</taxon>
        <taxon>Zoogloea</taxon>
    </lineage>
</organism>